<comment type="caution">
    <text evidence="1">The sequence shown here is derived from an EMBL/GenBank/DDBJ whole genome shotgun (WGS) entry which is preliminary data.</text>
</comment>
<dbReference type="PANTHER" id="PTHR37489:SF1">
    <property type="entry name" value="DUF3500 DOMAIN-CONTAINING PROTEIN"/>
    <property type="match status" value="1"/>
</dbReference>
<gene>
    <name evidence="1" type="ORF">EV385_0308</name>
</gene>
<sequence length="312" mass="33907">MILAYEMRATADTLLAALTDEQEAAATRGFDDAARRWIEYRPEPRPGLSLADLGVTARKAAHRLLATALSPPAYAQAMAVLALEEVLDRREDWRRGRHSEDYRVVVFGTPGDDRWGWRFEGHHLSVSMTVADDVVSPAPVFLGANPARVDTAGRVVLRPLAAEEDLGRELLLAMTPTARRRAVVADEAPYDIRSGTAPSTGPIPPAGVPRADLRPGERALLDQLVALYLGRLPDELAAAYADTLGAEVHFAWEGPPGPGGRHYYRVQADDLLIEYDNTTDDGNHAHTVLRRPRGDFGGDVLAAHRAGPGHTP</sequence>
<evidence type="ECO:0000313" key="1">
    <source>
        <dbReference type="EMBL" id="RZU48591.1"/>
    </source>
</evidence>
<dbReference type="InterPro" id="IPR021889">
    <property type="entry name" value="DUF3500"/>
</dbReference>
<dbReference type="PANTHER" id="PTHR37489">
    <property type="entry name" value="DUF3500 DOMAIN-CONTAINING PROTEIN"/>
    <property type="match status" value="1"/>
</dbReference>
<reference evidence="1 2" key="1">
    <citation type="submission" date="2019-02" db="EMBL/GenBank/DDBJ databases">
        <title>Sequencing the genomes of 1000 actinobacteria strains.</title>
        <authorList>
            <person name="Klenk H.-P."/>
        </authorList>
    </citation>
    <scope>NUCLEOTIDE SEQUENCE [LARGE SCALE GENOMIC DNA]</scope>
    <source>
        <strain evidence="1 2">DSM 45162</strain>
    </source>
</reference>
<dbReference type="Proteomes" id="UP000292564">
    <property type="component" value="Unassembled WGS sequence"/>
</dbReference>
<protein>
    <submittedName>
        <fullName evidence="1">Uncharacterized protein DUF3500</fullName>
    </submittedName>
</protein>
<accession>A0A4Q7ZEB9</accession>
<dbReference type="RefSeq" id="WP_242624636.1">
    <property type="nucleotide sequence ID" value="NZ_SHKY01000001.1"/>
</dbReference>
<dbReference type="EMBL" id="SHKY01000001">
    <property type="protein sequence ID" value="RZU48591.1"/>
    <property type="molecule type" value="Genomic_DNA"/>
</dbReference>
<proteinExistence type="predicted"/>
<keyword evidence="2" id="KW-1185">Reference proteome</keyword>
<evidence type="ECO:0000313" key="2">
    <source>
        <dbReference type="Proteomes" id="UP000292564"/>
    </source>
</evidence>
<dbReference type="Pfam" id="PF12006">
    <property type="entry name" value="DUF3500"/>
    <property type="match status" value="1"/>
</dbReference>
<dbReference type="AlphaFoldDB" id="A0A4Q7ZEB9"/>
<organism evidence="1 2">
    <name type="scientific">Krasilnikovia cinnamomea</name>
    <dbReference type="NCBI Taxonomy" id="349313"/>
    <lineage>
        <taxon>Bacteria</taxon>
        <taxon>Bacillati</taxon>
        <taxon>Actinomycetota</taxon>
        <taxon>Actinomycetes</taxon>
        <taxon>Micromonosporales</taxon>
        <taxon>Micromonosporaceae</taxon>
        <taxon>Krasilnikovia</taxon>
    </lineage>
</organism>
<name>A0A4Q7ZEB9_9ACTN</name>